<dbReference type="PROSITE" id="PS01358">
    <property type="entry name" value="ZF_RANBP2_1"/>
    <property type="match status" value="1"/>
</dbReference>
<evidence type="ECO:0000313" key="10">
    <source>
        <dbReference type="EMBL" id="CAF3824535.1"/>
    </source>
</evidence>
<keyword evidence="16" id="KW-1185">Reference proteome</keyword>
<evidence type="ECO:0000256" key="3">
    <source>
        <dbReference type="ARBA" id="ARBA00022833"/>
    </source>
</evidence>
<evidence type="ECO:0000313" key="6">
    <source>
        <dbReference type="EMBL" id="CAF1349386.1"/>
    </source>
</evidence>
<organism evidence="12 15">
    <name type="scientific">Rotaria magnacalcarata</name>
    <dbReference type="NCBI Taxonomy" id="392030"/>
    <lineage>
        <taxon>Eukaryota</taxon>
        <taxon>Metazoa</taxon>
        <taxon>Spiralia</taxon>
        <taxon>Gnathifera</taxon>
        <taxon>Rotifera</taxon>
        <taxon>Eurotatoria</taxon>
        <taxon>Bdelloidea</taxon>
        <taxon>Philodinida</taxon>
        <taxon>Philodinidae</taxon>
        <taxon>Rotaria</taxon>
    </lineage>
</organism>
<name>A0A819XQW6_9BILA</name>
<keyword evidence="3" id="KW-0862">Zinc</keyword>
<dbReference type="Proteomes" id="UP000663855">
    <property type="component" value="Unassembled WGS sequence"/>
</dbReference>
<evidence type="ECO:0000259" key="4">
    <source>
        <dbReference type="PROSITE" id="PS01358"/>
    </source>
</evidence>
<reference evidence="12" key="1">
    <citation type="submission" date="2021-02" db="EMBL/GenBank/DDBJ databases">
        <authorList>
            <person name="Nowell W R."/>
        </authorList>
    </citation>
    <scope>NUCLEOTIDE SEQUENCE</scope>
</reference>
<keyword evidence="1" id="KW-0479">Metal-binding</keyword>
<dbReference type="EMBL" id="CAJOBI010333099">
    <property type="protein sequence ID" value="CAF5201680.1"/>
    <property type="molecule type" value="Genomic_DNA"/>
</dbReference>
<protein>
    <recommendedName>
        <fullName evidence="4">RanBP2-type domain-containing protein</fullName>
    </recommendedName>
</protein>
<evidence type="ECO:0000313" key="8">
    <source>
        <dbReference type="EMBL" id="CAF2148671.1"/>
    </source>
</evidence>
<dbReference type="OrthoDB" id="10054759at2759"/>
<dbReference type="InterPro" id="IPR001876">
    <property type="entry name" value="Znf_RanBP2"/>
</dbReference>
<dbReference type="EMBL" id="CAJNOV010001767">
    <property type="protein sequence ID" value="CAF1078100.1"/>
    <property type="molecule type" value="Genomic_DNA"/>
</dbReference>
<dbReference type="EMBL" id="CAJNRE010019791">
    <property type="protein sequence ID" value="CAF2209667.1"/>
    <property type="molecule type" value="Genomic_DNA"/>
</dbReference>
<proteinExistence type="predicted"/>
<dbReference type="GO" id="GO:0008270">
    <property type="term" value="F:zinc ion binding"/>
    <property type="evidence" value="ECO:0007669"/>
    <property type="project" value="UniProtKB-KW"/>
</dbReference>
<evidence type="ECO:0000313" key="7">
    <source>
        <dbReference type="EMBL" id="CAF2025790.1"/>
    </source>
</evidence>
<accession>A0A819XQW6</accession>
<dbReference type="Proteomes" id="UP000681720">
    <property type="component" value="Unassembled WGS sequence"/>
</dbReference>
<dbReference type="Proteomes" id="UP000676336">
    <property type="component" value="Unassembled WGS sequence"/>
</dbReference>
<sequence length="248" mass="27269">MGGKLTVHIDTNAEVIDIHIFTPGQGICLEKRCSPFVCSMIVFQRGLAYGSWYDMLVRVRLSNKCDQQEAYMLKGIYLTVDKCVLLSEVLKWNNCIDNGEKWSCAEKTCQKSNEYGVNICLHCYRNKAFNIINSVSYVPIIGLPFSVTNAVLESGRAAQTGEPQDIANATLATVKAAVNTVLTPMLVGSLLNVPAVTAAMTGTELTMKTLFSKTGTTARSVAMQEIEKFFTTREVMIENITTLVKDTA</sequence>
<evidence type="ECO:0000313" key="16">
    <source>
        <dbReference type="Proteomes" id="UP000663866"/>
    </source>
</evidence>
<gene>
    <name evidence="11" type="ORF">BYL167_LOCUS6019</name>
    <name evidence="5" type="ORF">CJN711_LOCUS6060</name>
    <name evidence="14" type="ORF">GIL414_LOCUS77257</name>
    <name evidence="6" type="ORF">KQP761_LOCUS7155</name>
    <name evidence="9" type="ORF">MBJ925_LOCUS35809</name>
    <name evidence="10" type="ORF">OVN521_LOCUS5261</name>
    <name evidence="13" type="ORF">SMN809_LOCUS75697</name>
    <name evidence="12" type="ORF">UXM345_LOCUS24805</name>
    <name evidence="8" type="ORF">WKI299_LOCUS29845</name>
    <name evidence="7" type="ORF">XDN619_LOCUS4541</name>
</gene>
<evidence type="ECO:0000313" key="14">
    <source>
        <dbReference type="EMBL" id="CAF5203081.1"/>
    </source>
</evidence>
<dbReference type="Proteomes" id="UP000663834">
    <property type="component" value="Unassembled WGS sequence"/>
</dbReference>
<evidence type="ECO:0000313" key="13">
    <source>
        <dbReference type="EMBL" id="CAF5201680.1"/>
    </source>
</evidence>
<dbReference type="EMBL" id="CAJNRF010013417">
    <property type="protein sequence ID" value="CAF2148671.1"/>
    <property type="molecule type" value="Genomic_DNA"/>
</dbReference>
<dbReference type="EMBL" id="CAJOBH010001425">
    <property type="protein sequence ID" value="CAF3854082.1"/>
    <property type="molecule type" value="Genomic_DNA"/>
</dbReference>
<evidence type="ECO:0000313" key="15">
    <source>
        <dbReference type="Proteomes" id="UP000663842"/>
    </source>
</evidence>
<evidence type="ECO:0000313" key="12">
    <source>
        <dbReference type="EMBL" id="CAF4145316.1"/>
    </source>
</evidence>
<dbReference type="EMBL" id="CAJNRG010001021">
    <property type="protein sequence ID" value="CAF2025790.1"/>
    <property type="molecule type" value="Genomic_DNA"/>
</dbReference>
<dbReference type="EMBL" id="CAJOBF010004597">
    <property type="protein sequence ID" value="CAF4145316.1"/>
    <property type="molecule type" value="Genomic_DNA"/>
</dbReference>
<evidence type="ECO:0000313" key="5">
    <source>
        <dbReference type="EMBL" id="CAF1078100.1"/>
    </source>
</evidence>
<evidence type="ECO:0000256" key="2">
    <source>
        <dbReference type="ARBA" id="ARBA00022771"/>
    </source>
</evidence>
<dbReference type="EMBL" id="CAJOBG010000519">
    <property type="protein sequence ID" value="CAF3824535.1"/>
    <property type="molecule type" value="Genomic_DNA"/>
</dbReference>
<keyword evidence="2" id="KW-0863">Zinc-finger</keyword>
<evidence type="ECO:0000313" key="9">
    <source>
        <dbReference type="EMBL" id="CAF2209667.1"/>
    </source>
</evidence>
<dbReference type="Proteomes" id="UP000663824">
    <property type="component" value="Unassembled WGS sequence"/>
</dbReference>
<dbReference type="Proteomes" id="UP000663866">
    <property type="component" value="Unassembled WGS sequence"/>
</dbReference>
<dbReference type="Proteomes" id="UP000663887">
    <property type="component" value="Unassembled WGS sequence"/>
</dbReference>
<dbReference type="EMBL" id="CAJOBJ010347228">
    <property type="protein sequence ID" value="CAF5203081.1"/>
    <property type="molecule type" value="Genomic_DNA"/>
</dbReference>
<comment type="caution">
    <text evidence="12">The sequence shown here is derived from an EMBL/GenBank/DDBJ whole genome shotgun (WGS) entry which is preliminary data.</text>
</comment>
<dbReference type="AlphaFoldDB" id="A0A819XQW6"/>
<dbReference type="Proteomes" id="UP000663842">
    <property type="component" value="Unassembled WGS sequence"/>
</dbReference>
<dbReference type="Proteomes" id="UP000681967">
    <property type="component" value="Unassembled WGS sequence"/>
</dbReference>
<feature type="domain" description="RanBP2-type" evidence="4">
    <location>
        <begin position="102"/>
        <end position="123"/>
    </location>
</feature>
<dbReference type="Proteomes" id="UP000663856">
    <property type="component" value="Unassembled WGS sequence"/>
</dbReference>
<evidence type="ECO:0000256" key="1">
    <source>
        <dbReference type="ARBA" id="ARBA00022723"/>
    </source>
</evidence>
<evidence type="ECO:0000313" key="11">
    <source>
        <dbReference type="EMBL" id="CAF3854082.1"/>
    </source>
</evidence>
<dbReference type="EMBL" id="CAJNOW010002383">
    <property type="protein sequence ID" value="CAF1349386.1"/>
    <property type="molecule type" value="Genomic_DNA"/>
</dbReference>